<proteinExistence type="predicted"/>
<reference evidence="2" key="1">
    <citation type="submission" date="2020-07" db="EMBL/GenBank/DDBJ databases">
        <title>Multicomponent nature underlies the extraordinary mechanical properties of spider dragline silk.</title>
        <authorList>
            <person name="Kono N."/>
            <person name="Nakamura H."/>
            <person name="Mori M."/>
            <person name="Yoshida Y."/>
            <person name="Ohtoshi R."/>
            <person name="Malay A.D."/>
            <person name="Moran D.A.P."/>
            <person name="Tomita M."/>
            <person name="Numata K."/>
            <person name="Arakawa K."/>
        </authorList>
    </citation>
    <scope>NUCLEOTIDE SEQUENCE</scope>
</reference>
<protein>
    <submittedName>
        <fullName evidence="2">Uncharacterized protein</fullName>
    </submittedName>
</protein>
<sequence>LPFGPDLPGNQGIVGPTDAQNNQQVGRRNARNKPQGNNPQGAGAAAQAGPTMPGGMNMPGMMNNQGMMVS</sequence>
<feature type="non-terminal residue" evidence="2">
    <location>
        <position position="1"/>
    </location>
</feature>
<dbReference type="AlphaFoldDB" id="A0A8X6H379"/>
<name>A0A8X6H379_TRICU</name>
<gene>
    <name evidence="2" type="ORF">TNCT_622143</name>
</gene>
<accession>A0A8X6H379</accession>
<feature type="region of interest" description="Disordered" evidence="1">
    <location>
        <begin position="1"/>
        <end position="70"/>
    </location>
</feature>
<evidence type="ECO:0000313" key="3">
    <source>
        <dbReference type="Proteomes" id="UP000887116"/>
    </source>
</evidence>
<keyword evidence="3" id="KW-1185">Reference proteome</keyword>
<evidence type="ECO:0000256" key="1">
    <source>
        <dbReference type="SAM" id="MobiDB-lite"/>
    </source>
</evidence>
<feature type="compositionally biased region" description="Low complexity" evidence="1">
    <location>
        <begin position="34"/>
        <end position="70"/>
    </location>
</feature>
<dbReference type="Proteomes" id="UP000887116">
    <property type="component" value="Unassembled WGS sequence"/>
</dbReference>
<organism evidence="2 3">
    <name type="scientific">Trichonephila clavata</name>
    <name type="common">Joro spider</name>
    <name type="synonym">Nephila clavata</name>
    <dbReference type="NCBI Taxonomy" id="2740835"/>
    <lineage>
        <taxon>Eukaryota</taxon>
        <taxon>Metazoa</taxon>
        <taxon>Ecdysozoa</taxon>
        <taxon>Arthropoda</taxon>
        <taxon>Chelicerata</taxon>
        <taxon>Arachnida</taxon>
        <taxon>Araneae</taxon>
        <taxon>Araneomorphae</taxon>
        <taxon>Entelegynae</taxon>
        <taxon>Araneoidea</taxon>
        <taxon>Nephilidae</taxon>
        <taxon>Trichonephila</taxon>
    </lineage>
</organism>
<evidence type="ECO:0000313" key="2">
    <source>
        <dbReference type="EMBL" id="GFQ66242.1"/>
    </source>
</evidence>
<dbReference type="EMBL" id="BMAO01020278">
    <property type="protein sequence ID" value="GFQ66242.1"/>
    <property type="molecule type" value="Genomic_DNA"/>
</dbReference>
<comment type="caution">
    <text evidence="2">The sequence shown here is derived from an EMBL/GenBank/DDBJ whole genome shotgun (WGS) entry which is preliminary data.</text>
</comment>